<comment type="caution">
    <text evidence="2">The sequence shown here is derived from an EMBL/GenBank/DDBJ whole genome shotgun (WGS) entry which is preliminary data.</text>
</comment>
<name>X1SEE5_9ZZZZ</name>
<evidence type="ECO:0008006" key="3">
    <source>
        <dbReference type="Google" id="ProtNLM"/>
    </source>
</evidence>
<evidence type="ECO:0000313" key="2">
    <source>
        <dbReference type="EMBL" id="GAI77486.1"/>
    </source>
</evidence>
<reference evidence="2" key="1">
    <citation type="journal article" date="2014" name="Front. Microbiol.">
        <title>High frequency of phylogenetically diverse reductive dehalogenase-homologous genes in deep subseafloor sedimentary metagenomes.</title>
        <authorList>
            <person name="Kawai M."/>
            <person name="Futagami T."/>
            <person name="Toyoda A."/>
            <person name="Takaki Y."/>
            <person name="Nishi S."/>
            <person name="Hori S."/>
            <person name="Arai W."/>
            <person name="Tsubouchi T."/>
            <person name="Morono Y."/>
            <person name="Uchiyama I."/>
            <person name="Ito T."/>
            <person name="Fujiyama A."/>
            <person name="Inagaki F."/>
            <person name="Takami H."/>
        </authorList>
    </citation>
    <scope>NUCLEOTIDE SEQUENCE</scope>
    <source>
        <strain evidence="2">Expedition CK06-06</strain>
    </source>
</reference>
<dbReference type="EMBL" id="BARW01014584">
    <property type="protein sequence ID" value="GAI77486.1"/>
    <property type="molecule type" value="Genomic_DNA"/>
</dbReference>
<dbReference type="Pfam" id="PF10983">
    <property type="entry name" value="DUF2793"/>
    <property type="match status" value="1"/>
</dbReference>
<evidence type="ECO:0000256" key="1">
    <source>
        <dbReference type="SAM" id="MobiDB-lite"/>
    </source>
</evidence>
<organism evidence="2">
    <name type="scientific">marine sediment metagenome</name>
    <dbReference type="NCBI Taxonomy" id="412755"/>
    <lineage>
        <taxon>unclassified sequences</taxon>
        <taxon>metagenomes</taxon>
        <taxon>ecological metagenomes</taxon>
    </lineage>
</organism>
<dbReference type="InterPro" id="IPR021251">
    <property type="entry name" value="DUF2793"/>
</dbReference>
<protein>
    <recommendedName>
        <fullName evidence="3">DUF2793 domain-containing protein</fullName>
    </recommendedName>
</protein>
<gene>
    <name evidence="2" type="ORF">S12H4_25810</name>
</gene>
<accession>X1SEE5</accession>
<dbReference type="AlphaFoldDB" id="X1SEE5"/>
<sequence length="234" mass="25019">MNSQKISGLATPVAGSDAATKDHVDSVVQGLDWQPSVLDELDTPPGSPTTGDRYLVIATATGDWAGHEDDIAEWDGSVWAFTTPNKGFAVWVEEVGSQKSYNGTIWILFGTTIDHGNLLGLGDDDHAQYLNITRHDVTDRHSLGTVVPHDALASLTEKEHGSLTGVGPSDHHVKTGNYEVFGLTEEVTSLPAAAAGNLGRFMRERTGAGQATKIFMCVQNSADGYEWIQIGIST</sequence>
<proteinExistence type="predicted"/>
<feature type="region of interest" description="Disordered" evidence="1">
    <location>
        <begin position="1"/>
        <end position="21"/>
    </location>
</feature>